<dbReference type="InterPro" id="IPR034660">
    <property type="entry name" value="DinB/YfiT-like"/>
</dbReference>
<dbReference type="EMBL" id="JAQZHK010000001">
    <property type="protein sequence ID" value="MDY3511883.1"/>
    <property type="molecule type" value="Genomic_DNA"/>
</dbReference>
<proteinExistence type="predicted"/>
<accession>A0AAP6HED6</accession>
<dbReference type="RefSeq" id="WP_154469042.1">
    <property type="nucleotide sequence ID" value="NZ_CP110126.1"/>
</dbReference>
<dbReference type="AlphaFoldDB" id="A0AAP6HED6"/>
<comment type="caution">
    <text evidence="2">The sequence shown here is derived from an EMBL/GenBank/DDBJ whole genome shotgun (WGS) entry which is preliminary data.</text>
</comment>
<dbReference type="Pfam" id="PF12867">
    <property type="entry name" value="DinB_2"/>
    <property type="match status" value="1"/>
</dbReference>
<gene>
    <name evidence="2" type="ORF">PG303_01475</name>
</gene>
<evidence type="ECO:0000313" key="3">
    <source>
        <dbReference type="Proteomes" id="UP001284033"/>
    </source>
</evidence>
<protein>
    <submittedName>
        <fullName evidence="2">DinB family protein</fullName>
    </submittedName>
</protein>
<dbReference type="InterPro" id="IPR024775">
    <property type="entry name" value="DinB-like"/>
</dbReference>
<organism evidence="2 3">
    <name type="scientific">Riemerella anatipestifer</name>
    <name type="common">Moraxella anatipestifer</name>
    <dbReference type="NCBI Taxonomy" id="34085"/>
    <lineage>
        <taxon>Bacteria</taxon>
        <taxon>Pseudomonadati</taxon>
        <taxon>Bacteroidota</taxon>
        <taxon>Flavobacteriia</taxon>
        <taxon>Flavobacteriales</taxon>
        <taxon>Weeksellaceae</taxon>
        <taxon>Riemerella</taxon>
    </lineage>
</organism>
<feature type="domain" description="DinB-like" evidence="1">
    <location>
        <begin position="24"/>
        <end position="172"/>
    </location>
</feature>
<evidence type="ECO:0000259" key="1">
    <source>
        <dbReference type="Pfam" id="PF12867"/>
    </source>
</evidence>
<dbReference type="SUPFAM" id="SSF109854">
    <property type="entry name" value="DinB/YfiT-like putative metalloenzymes"/>
    <property type="match status" value="1"/>
</dbReference>
<evidence type="ECO:0000313" key="2">
    <source>
        <dbReference type="EMBL" id="MDY3511883.1"/>
    </source>
</evidence>
<reference evidence="2" key="1">
    <citation type="submission" date="2023-01" db="EMBL/GenBank/DDBJ databases">
        <title>Genome-based studies on antimicrobial resistance profiles of Riemerella anatipestifer in China, 1994 to 2021.</title>
        <authorList>
            <person name="Yang Z."/>
            <person name="Zhu D."/>
        </authorList>
    </citation>
    <scope>NUCLEOTIDE SEQUENCE</scope>
    <source>
        <strain evidence="2">RCAD1218</strain>
    </source>
</reference>
<dbReference type="Proteomes" id="UP001284033">
    <property type="component" value="Unassembled WGS sequence"/>
</dbReference>
<name>A0AAP6HED6_RIEAN</name>
<dbReference type="Gene3D" id="1.20.120.450">
    <property type="entry name" value="dinb family like domain"/>
    <property type="match status" value="1"/>
</dbReference>
<sequence>MRTEVLLQTLELQIKEAITTAEILKTKDLDYLTWKPREHSWNILECVEHLNLYGDFYLPEFELKIKSSHTVPEADFKSGWLGGYFAKRILPNPKSKMRTAKSKNPINKNLDKLVLERFIYQQERFLELLNLSRSISLSRTKINISISKWIKLRLGDGFMFYVNHILRHLHQIEHLQQVYPNIEVCILE</sequence>